<evidence type="ECO:0000313" key="2">
    <source>
        <dbReference type="EMBL" id="CBY13527.1"/>
    </source>
</evidence>
<dbReference type="Proteomes" id="UP000001307">
    <property type="component" value="Unassembled WGS sequence"/>
</dbReference>
<organism evidence="2">
    <name type="scientific">Oikopleura dioica</name>
    <name type="common">Tunicate</name>
    <dbReference type="NCBI Taxonomy" id="34765"/>
    <lineage>
        <taxon>Eukaryota</taxon>
        <taxon>Metazoa</taxon>
        <taxon>Chordata</taxon>
        <taxon>Tunicata</taxon>
        <taxon>Appendicularia</taxon>
        <taxon>Copelata</taxon>
        <taxon>Oikopleuridae</taxon>
        <taxon>Oikopleura</taxon>
    </lineage>
</organism>
<sequence length="313" mass="36696">METDYVAKYLTLFSQAQLLNLVNRCKIMPIDKWWRIPMTNDIIGIIEDSDIETSDAEDETFYIRSEKGSFSERANLKSRDKISMGRAVKIHIVFDTRNKQKGARFKKKSFILFEYEYENDDERYGLALEQLVDFRGGQDKKTSSELNKKLAKMEKCVIDFRVCNYNEAVRRHFKFLRRDKYRDQRCELKKHFEDGLTLTLDSFREKATVFGDTRLNWNDGGDFKKDVFSALQYWKDDIVEKKGELGSGSLYTLKPTDEKFLAKLTKKNVVSSSYSKKTKKAVPSLNKRTPREKRPAKRVKFSGQQAKKRKSSK</sequence>
<dbReference type="AlphaFoldDB" id="E4XUY0"/>
<dbReference type="InParanoid" id="E4XUY0"/>
<reference evidence="2" key="1">
    <citation type="journal article" date="2010" name="Science">
        <title>Plasticity of animal genome architecture unmasked by rapid evolution of a pelagic tunicate.</title>
        <authorList>
            <person name="Denoeud F."/>
            <person name="Henriet S."/>
            <person name="Mungpakdee S."/>
            <person name="Aury J.M."/>
            <person name="Da Silva C."/>
            <person name="Brinkmann H."/>
            <person name="Mikhaleva J."/>
            <person name="Olsen L.C."/>
            <person name="Jubin C."/>
            <person name="Canestro C."/>
            <person name="Bouquet J.M."/>
            <person name="Danks G."/>
            <person name="Poulain J."/>
            <person name="Campsteijn C."/>
            <person name="Adamski M."/>
            <person name="Cross I."/>
            <person name="Yadetie F."/>
            <person name="Muffato M."/>
            <person name="Louis A."/>
            <person name="Butcher S."/>
            <person name="Tsagkogeorga G."/>
            <person name="Konrad A."/>
            <person name="Singh S."/>
            <person name="Jensen M.F."/>
            <person name="Cong E.H."/>
            <person name="Eikeseth-Otteraa H."/>
            <person name="Noel B."/>
            <person name="Anthouard V."/>
            <person name="Porcel B.M."/>
            <person name="Kachouri-Lafond R."/>
            <person name="Nishino A."/>
            <person name="Ugolini M."/>
            <person name="Chourrout P."/>
            <person name="Nishida H."/>
            <person name="Aasland R."/>
            <person name="Huzurbazar S."/>
            <person name="Westhof E."/>
            <person name="Delsuc F."/>
            <person name="Lehrach H."/>
            <person name="Reinhardt R."/>
            <person name="Weissenbach J."/>
            <person name="Roy S.W."/>
            <person name="Artiguenave F."/>
            <person name="Postlethwait J.H."/>
            <person name="Manak J.R."/>
            <person name="Thompson E.M."/>
            <person name="Jaillon O."/>
            <person name="Du Pasquier L."/>
            <person name="Boudinot P."/>
            <person name="Liberles D.A."/>
            <person name="Volff J.N."/>
            <person name="Philippe H."/>
            <person name="Lenhard B."/>
            <person name="Roest Crollius H."/>
            <person name="Wincker P."/>
            <person name="Chourrout D."/>
        </authorList>
    </citation>
    <scope>NUCLEOTIDE SEQUENCE [LARGE SCALE GENOMIC DNA]</scope>
</reference>
<name>E4XUY0_OIKDI</name>
<feature type="region of interest" description="Disordered" evidence="1">
    <location>
        <begin position="271"/>
        <end position="313"/>
    </location>
</feature>
<evidence type="ECO:0000256" key="1">
    <source>
        <dbReference type="SAM" id="MobiDB-lite"/>
    </source>
</evidence>
<proteinExistence type="predicted"/>
<protein>
    <submittedName>
        <fullName evidence="2">Uncharacterized protein</fullName>
    </submittedName>
</protein>
<keyword evidence="3" id="KW-1185">Reference proteome</keyword>
<dbReference type="EMBL" id="FN653194">
    <property type="protein sequence ID" value="CBY13527.1"/>
    <property type="molecule type" value="Genomic_DNA"/>
</dbReference>
<feature type="compositionally biased region" description="Basic residues" evidence="1">
    <location>
        <begin position="288"/>
        <end position="313"/>
    </location>
</feature>
<gene>
    <name evidence="2" type="ORF">GSOID_T00004845001</name>
</gene>
<evidence type="ECO:0000313" key="3">
    <source>
        <dbReference type="Proteomes" id="UP000001307"/>
    </source>
</evidence>
<accession>E4XUY0</accession>